<gene>
    <name evidence="4" type="ORF">UA08_07389</name>
</gene>
<evidence type="ECO:0000256" key="1">
    <source>
        <dbReference type="ARBA" id="ARBA00004685"/>
    </source>
</evidence>
<dbReference type="Proteomes" id="UP000214365">
    <property type="component" value="Unassembled WGS sequence"/>
</dbReference>
<dbReference type="RefSeq" id="XP_020117425.1">
    <property type="nucleotide sequence ID" value="XM_020262673.1"/>
</dbReference>
<dbReference type="InterPro" id="IPR021765">
    <property type="entry name" value="UstYa-like"/>
</dbReference>
<dbReference type="AlphaFoldDB" id="A0A225AGQ8"/>
<keyword evidence="3" id="KW-0812">Transmembrane</keyword>
<keyword evidence="3" id="KW-1133">Transmembrane helix</keyword>
<feature type="transmembrane region" description="Helical" evidence="3">
    <location>
        <begin position="45"/>
        <end position="69"/>
    </location>
</feature>
<protein>
    <submittedName>
        <fullName evidence="4">Uncharacterized protein</fullName>
    </submittedName>
</protein>
<reference evidence="4 5" key="1">
    <citation type="submission" date="2015-06" db="EMBL/GenBank/DDBJ databases">
        <title>Talaromyces atroroseus IBT 11181 draft genome.</title>
        <authorList>
            <person name="Rasmussen K.B."/>
            <person name="Rasmussen S."/>
            <person name="Petersen B."/>
            <person name="Sicheritz-Ponten T."/>
            <person name="Mortensen U.H."/>
            <person name="Thrane U."/>
        </authorList>
    </citation>
    <scope>NUCLEOTIDE SEQUENCE [LARGE SCALE GENOMIC DNA]</scope>
    <source>
        <strain evidence="4 5">IBT 11181</strain>
    </source>
</reference>
<evidence type="ECO:0000313" key="5">
    <source>
        <dbReference type="Proteomes" id="UP000214365"/>
    </source>
</evidence>
<organism evidence="4 5">
    <name type="scientific">Talaromyces atroroseus</name>
    <dbReference type="NCBI Taxonomy" id="1441469"/>
    <lineage>
        <taxon>Eukaryota</taxon>
        <taxon>Fungi</taxon>
        <taxon>Dikarya</taxon>
        <taxon>Ascomycota</taxon>
        <taxon>Pezizomycotina</taxon>
        <taxon>Eurotiomycetes</taxon>
        <taxon>Eurotiomycetidae</taxon>
        <taxon>Eurotiales</taxon>
        <taxon>Trichocomaceae</taxon>
        <taxon>Talaromyces</taxon>
        <taxon>Talaromyces sect. Trachyspermi</taxon>
    </lineage>
</organism>
<name>A0A225AGQ8_TALAT</name>
<accession>A0A225AGQ8</accession>
<dbReference type="EMBL" id="LFMY01000012">
    <property type="protein sequence ID" value="OKL57304.1"/>
    <property type="molecule type" value="Genomic_DNA"/>
</dbReference>
<evidence type="ECO:0000313" key="4">
    <source>
        <dbReference type="EMBL" id="OKL57304.1"/>
    </source>
</evidence>
<comment type="pathway">
    <text evidence="1">Mycotoxin biosynthesis.</text>
</comment>
<dbReference type="STRING" id="1441469.A0A225AGQ8"/>
<proteinExistence type="inferred from homology"/>
<evidence type="ECO:0000256" key="3">
    <source>
        <dbReference type="SAM" id="Phobius"/>
    </source>
</evidence>
<dbReference type="GeneID" id="31007145"/>
<comment type="caution">
    <text evidence="4">The sequence shown here is derived from an EMBL/GenBank/DDBJ whole genome shotgun (WGS) entry which is preliminary data.</text>
</comment>
<comment type="similarity">
    <text evidence="2">Belongs to the ustYa family.</text>
</comment>
<dbReference type="OrthoDB" id="3687641at2759"/>
<keyword evidence="5" id="KW-1185">Reference proteome</keyword>
<sequence>MKAFRKARYQVVPSDEVSANPDCTKEDAVYPRRSWFPLGHRPSRFTLALGIVLLIILPTASFAFGCWFAKRHAQSVEIQECLALIDSHSPANEAVSYYETDFANAFNQKSQYRGPPTLELEEAWNELWDQPEVAIPAESIIDMKKTEDSLSPYITVPGDEGTGYIGGLEVLLLTTTTWLILTRQNYIRQFTWFVMDKYTNETLPAEFNIPLKALRMHTDHCIETLRLVLMCQSDVTPVMVKWSADTPPIPEADFNSHHKCRNFDAIVAWNKAHAVRSWGGPPGHHDHHPEH</sequence>
<dbReference type="GO" id="GO:0043386">
    <property type="term" value="P:mycotoxin biosynthetic process"/>
    <property type="evidence" value="ECO:0007669"/>
    <property type="project" value="InterPro"/>
</dbReference>
<keyword evidence="3" id="KW-0472">Membrane</keyword>
<dbReference type="PANTHER" id="PTHR33365:SF4">
    <property type="entry name" value="CYCLOCHLOROTINE BIOSYNTHESIS PROTEIN O"/>
    <property type="match status" value="1"/>
</dbReference>
<dbReference type="Pfam" id="PF11807">
    <property type="entry name" value="UstYa"/>
    <property type="match status" value="1"/>
</dbReference>
<evidence type="ECO:0000256" key="2">
    <source>
        <dbReference type="ARBA" id="ARBA00035112"/>
    </source>
</evidence>
<dbReference type="PANTHER" id="PTHR33365">
    <property type="entry name" value="YALI0B05434P"/>
    <property type="match status" value="1"/>
</dbReference>